<feature type="region of interest" description="Disordered" evidence="2">
    <location>
        <begin position="12"/>
        <end position="79"/>
    </location>
</feature>
<keyword evidence="1" id="KW-0175">Coiled coil</keyword>
<accession>G0P452</accession>
<proteinExistence type="predicted"/>
<dbReference type="InParanoid" id="G0P452"/>
<dbReference type="AlphaFoldDB" id="G0P452"/>
<feature type="compositionally biased region" description="Pro residues" evidence="2">
    <location>
        <begin position="21"/>
        <end position="30"/>
    </location>
</feature>
<evidence type="ECO:0000256" key="1">
    <source>
        <dbReference type="SAM" id="Coils"/>
    </source>
</evidence>
<protein>
    <submittedName>
        <fullName evidence="3">Uncharacterized protein</fullName>
    </submittedName>
</protein>
<reference evidence="4" key="1">
    <citation type="submission" date="2011-07" db="EMBL/GenBank/DDBJ databases">
        <authorList>
            <consortium name="Caenorhabditis brenneri Sequencing and Analysis Consortium"/>
            <person name="Wilson R.K."/>
        </authorList>
    </citation>
    <scope>NUCLEOTIDE SEQUENCE [LARGE SCALE GENOMIC DNA]</scope>
    <source>
        <strain evidence="4">PB2801</strain>
    </source>
</reference>
<name>G0P452_CAEBE</name>
<sequence length="293" mass="34303">MSGGNFNPMHSFYLGPTVQLPAPPPPPPPQDTQFNYGAHQAPNQNFYSPQQYHQRQYGNNPSVGGRYGNGPLPYPRPDNQQFNRQLMSDQQAVRGHLKTGDLLKEREKLLNEKDAQIQELLAKVANLEIVPQENVQLREKLQELGDIEAKKQELELQEFSLNIKRLEGTEADYLKEQLGKSEKFREDAEEMVNVLEVCYYRNIKNILKRNEDKLEAPCASDQTFWMRQLNHMKNQYKVENEKLQNKLKETKLEAKNPAELASYWEKKYNELKIAWYVRLIVKFIEVLFEVFFN</sequence>
<feature type="coiled-coil region" evidence="1">
    <location>
        <begin position="226"/>
        <end position="253"/>
    </location>
</feature>
<feature type="coiled-coil region" evidence="1">
    <location>
        <begin position="103"/>
        <end position="169"/>
    </location>
</feature>
<evidence type="ECO:0000256" key="2">
    <source>
        <dbReference type="SAM" id="MobiDB-lite"/>
    </source>
</evidence>
<gene>
    <name evidence="3" type="ORF">CAEBREN_21244</name>
</gene>
<evidence type="ECO:0000313" key="3">
    <source>
        <dbReference type="EMBL" id="EGT44603.1"/>
    </source>
</evidence>
<dbReference type="Proteomes" id="UP000008068">
    <property type="component" value="Unassembled WGS sequence"/>
</dbReference>
<organism evidence="4">
    <name type="scientific">Caenorhabditis brenneri</name>
    <name type="common">Nematode worm</name>
    <dbReference type="NCBI Taxonomy" id="135651"/>
    <lineage>
        <taxon>Eukaryota</taxon>
        <taxon>Metazoa</taxon>
        <taxon>Ecdysozoa</taxon>
        <taxon>Nematoda</taxon>
        <taxon>Chromadorea</taxon>
        <taxon>Rhabditida</taxon>
        <taxon>Rhabditina</taxon>
        <taxon>Rhabditomorpha</taxon>
        <taxon>Rhabditoidea</taxon>
        <taxon>Rhabditidae</taxon>
        <taxon>Peloderinae</taxon>
        <taxon>Caenorhabditis</taxon>
    </lineage>
</organism>
<dbReference type="HOGENOM" id="CLU_950691_0_0_1"/>
<dbReference type="EMBL" id="GL380058">
    <property type="protein sequence ID" value="EGT44603.1"/>
    <property type="molecule type" value="Genomic_DNA"/>
</dbReference>
<evidence type="ECO:0000313" key="4">
    <source>
        <dbReference type="Proteomes" id="UP000008068"/>
    </source>
</evidence>
<feature type="compositionally biased region" description="Polar residues" evidence="2">
    <location>
        <begin position="31"/>
        <end position="62"/>
    </location>
</feature>
<keyword evidence="4" id="KW-1185">Reference proteome</keyword>